<dbReference type="GO" id="GO:0000977">
    <property type="term" value="F:RNA polymerase II transcription regulatory region sequence-specific DNA binding"/>
    <property type="evidence" value="ECO:0007669"/>
    <property type="project" value="TreeGrafter"/>
</dbReference>
<keyword evidence="9" id="KW-1185">Reference proteome</keyword>
<dbReference type="GO" id="GO:0000981">
    <property type="term" value="F:DNA-binding transcription factor activity, RNA polymerase II-specific"/>
    <property type="evidence" value="ECO:0007669"/>
    <property type="project" value="TreeGrafter"/>
</dbReference>
<keyword evidence="6" id="KW-0175">Coiled coil</keyword>
<dbReference type="GO" id="GO:0090575">
    <property type="term" value="C:RNA polymerase II transcription regulator complex"/>
    <property type="evidence" value="ECO:0007669"/>
    <property type="project" value="TreeGrafter"/>
</dbReference>
<evidence type="ECO:0000256" key="1">
    <source>
        <dbReference type="ARBA" id="ARBA00004123"/>
    </source>
</evidence>
<dbReference type="PROSITE" id="PS50888">
    <property type="entry name" value="BHLH"/>
    <property type="match status" value="1"/>
</dbReference>
<dbReference type="Pfam" id="PF00010">
    <property type="entry name" value="HLH"/>
    <property type="match status" value="1"/>
</dbReference>
<dbReference type="OrthoDB" id="1935281at2759"/>
<evidence type="ECO:0000256" key="3">
    <source>
        <dbReference type="ARBA" id="ARBA00023125"/>
    </source>
</evidence>
<comment type="caution">
    <text evidence="8">The sequence shown here is derived from an EMBL/GenBank/DDBJ whole genome shotgun (WGS) entry which is preliminary data.</text>
</comment>
<evidence type="ECO:0000256" key="2">
    <source>
        <dbReference type="ARBA" id="ARBA00023015"/>
    </source>
</evidence>
<accession>A0A9Q1M3E4</accession>
<proteinExistence type="predicted"/>
<dbReference type="Gene3D" id="4.10.280.10">
    <property type="entry name" value="Helix-loop-helix DNA-binding domain"/>
    <property type="match status" value="1"/>
</dbReference>
<feature type="coiled-coil region" evidence="6">
    <location>
        <begin position="128"/>
        <end position="155"/>
    </location>
</feature>
<gene>
    <name evidence="8" type="ORF">K7X08_030862</name>
</gene>
<dbReference type="EMBL" id="JAJAGQ010000012">
    <property type="protein sequence ID" value="KAJ8548393.1"/>
    <property type="molecule type" value="Genomic_DNA"/>
</dbReference>
<evidence type="ECO:0000313" key="9">
    <source>
        <dbReference type="Proteomes" id="UP001152561"/>
    </source>
</evidence>
<dbReference type="InterPro" id="IPR011598">
    <property type="entry name" value="bHLH_dom"/>
</dbReference>
<keyword evidence="3" id="KW-0238">DNA-binding</keyword>
<dbReference type="GO" id="GO:0046983">
    <property type="term" value="F:protein dimerization activity"/>
    <property type="evidence" value="ECO:0007669"/>
    <property type="project" value="InterPro"/>
</dbReference>
<sequence>MKILQAFREPLKISTILTTILSNPCQQGKISQDLSMDYASLGTSHHHPVHVKNPTKKRLPRRVLGRNNIPDKNHEITAIDADEFKLKKIMHRDMERQRRQEMTALYSSLRSILPLQYVKGKKSVSDHMHEAVNYIKQLQANMNELEIKRDNLKMFSNSSSCGRENGSSDSSIVSQDCVTVSPCHGGVEILINGRYTKEYIPLSRVIQELQKEGLDVVSCVSANVNQNSLHRIQSEVCDMKCINLHALQRKVIDVINIDL</sequence>
<dbReference type="SMART" id="SM00353">
    <property type="entry name" value="HLH"/>
    <property type="match status" value="1"/>
</dbReference>
<evidence type="ECO:0000256" key="5">
    <source>
        <dbReference type="ARBA" id="ARBA00023242"/>
    </source>
</evidence>
<evidence type="ECO:0000256" key="4">
    <source>
        <dbReference type="ARBA" id="ARBA00023163"/>
    </source>
</evidence>
<dbReference type="InterPro" id="IPR036638">
    <property type="entry name" value="HLH_DNA-bd_sf"/>
</dbReference>
<evidence type="ECO:0000313" key="8">
    <source>
        <dbReference type="EMBL" id="KAJ8548393.1"/>
    </source>
</evidence>
<feature type="domain" description="BHLH" evidence="7">
    <location>
        <begin position="86"/>
        <end position="138"/>
    </location>
</feature>
<dbReference type="CDD" id="cd18914">
    <property type="entry name" value="bHLH_AtORG2_like"/>
    <property type="match status" value="1"/>
</dbReference>
<dbReference type="Proteomes" id="UP001152561">
    <property type="component" value="Unassembled WGS sequence"/>
</dbReference>
<comment type="subcellular location">
    <subcellularLocation>
        <location evidence="1">Nucleus</location>
    </subcellularLocation>
</comment>
<evidence type="ECO:0000259" key="7">
    <source>
        <dbReference type="PROSITE" id="PS50888"/>
    </source>
</evidence>
<protein>
    <recommendedName>
        <fullName evidence="7">BHLH domain-containing protein</fullName>
    </recommendedName>
</protein>
<dbReference type="AlphaFoldDB" id="A0A9Q1M3E4"/>
<dbReference type="InterPro" id="IPR015660">
    <property type="entry name" value="MASH1/Ascl1a-like"/>
</dbReference>
<dbReference type="SUPFAM" id="SSF47459">
    <property type="entry name" value="HLH, helix-loop-helix DNA-binding domain"/>
    <property type="match status" value="1"/>
</dbReference>
<dbReference type="PANTHER" id="PTHR13935">
    <property type="entry name" value="ACHAETE-SCUTE TRANSCRIPTION FACTOR-RELATED"/>
    <property type="match status" value="1"/>
</dbReference>
<keyword evidence="4" id="KW-0804">Transcription</keyword>
<reference evidence="9" key="1">
    <citation type="journal article" date="2023" name="Proc. Natl. Acad. Sci. U.S.A.">
        <title>Genomic and structural basis for evolution of tropane alkaloid biosynthesis.</title>
        <authorList>
            <person name="Wanga Y.-J."/>
            <person name="Taina T."/>
            <person name="Yua J.-Y."/>
            <person name="Lia J."/>
            <person name="Xua B."/>
            <person name="Chenc J."/>
            <person name="D'Auriad J.C."/>
            <person name="Huanga J.-P."/>
            <person name="Huanga S.-X."/>
        </authorList>
    </citation>
    <scope>NUCLEOTIDE SEQUENCE [LARGE SCALE GENOMIC DNA]</scope>
    <source>
        <strain evidence="9">cv. KIB-2019</strain>
    </source>
</reference>
<keyword evidence="2" id="KW-0805">Transcription regulation</keyword>
<name>A0A9Q1M3E4_9SOLA</name>
<dbReference type="PANTHER" id="PTHR13935:SF106">
    <property type="entry name" value="ACHAETE-SCUTE COMPLEX PROTEIN T5-RELATED"/>
    <property type="match status" value="1"/>
</dbReference>
<organism evidence="8 9">
    <name type="scientific">Anisodus acutangulus</name>
    <dbReference type="NCBI Taxonomy" id="402998"/>
    <lineage>
        <taxon>Eukaryota</taxon>
        <taxon>Viridiplantae</taxon>
        <taxon>Streptophyta</taxon>
        <taxon>Embryophyta</taxon>
        <taxon>Tracheophyta</taxon>
        <taxon>Spermatophyta</taxon>
        <taxon>Magnoliopsida</taxon>
        <taxon>eudicotyledons</taxon>
        <taxon>Gunneridae</taxon>
        <taxon>Pentapetalae</taxon>
        <taxon>asterids</taxon>
        <taxon>lamiids</taxon>
        <taxon>Solanales</taxon>
        <taxon>Solanaceae</taxon>
        <taxon>Solanoideae</taxon>
        <taxon>Hyoscyameae</taxon>
        <taxon>Anisodus</taxon>
    </lineage>
</organism>
<keyword evidence="5" id="KW-0539">Nucleus</keyword>
<evidence type="ECO:0000256" key="6">
    <source>
        <dbReference type="SAM" id="Coils"/>
    </source>
</evidence>